<proteinExistence type="predicted"/>
<gene>
    <name evidence="2" type="ORF">F1189_12310</name>
</gene>
<keyword evidence="2" id="KW-0067">ATP-binding</keyword>
<dbReference type="Pfam" id="PF13589">
    <property type="entry name" value="HATPase_c_3"/>
    <property type="match status" value="1"/>
</dbReference>
<comment type="caution">
    <text evidence="2">The sequence shown here is derived from an EMBL/GenBank/DDBJ whole genome shotgun (WGS) entry which is preliminary data.</text>
</comment>
<protein>
    <submittedName>
        <fullName evidence="2">ATP-binding protein</fullName>
    </submittedName>
</protein>
<organism evidence="2 3">
    <name type="scientific">Rhodovastum atsumiense</name>
    <dbReference type="NCBI Taxonomy" id="504468"/>
    <lineage>
        <taxon>Bacteria</taxon>
        <taxon>Pseudomonadati</taxon>
        <taxon>Pseudomonadota</taxon>
        <taxon>Alphaproteobacteria</taxon>
        <taxon>Acetobacterales</taxon>
        <taxon>Acetobacteraceae</taxon>
        <taxon>Rhodovastum</taxon>
    </lineage>
</organism>
<feature type="compositionally biased region" description="Low complexity" evidence="1">
    <location>
        <begin position="560"/>
        <end position="570"/>
    </location>
</feature>
<evidence type="ECO:0000313" key="3">
    <source>
        <dbReference type="Proteomes" id="UP000325255"/>
    </source>
</evidence>
<dbReference type="SUPFAM" id="SSF55874">
    <property type="entry name" value="ATPase domain of HSP90 chaperone/DNA topoisomerase II/histidine kinase"/>
    <property type="match status" value="1"/>
</dbReference>
<dbReference type="AlphaFoldDB" id="A0A5M6IUA2"/>
<keyword evidence="2" id="KW-0547">Nucleotide-binding</keyword>
<accession>A0A5M6IUA2</accession>
<evidence type="ECO:0000256" key="1">
    <source>
        <dbReference type="SAM" id="MobiDB-lite"/>
    </source>
</evidence>
<sequence length="673" mass="72758">MRFLILRVLTHSELGMFHEYRRQGKEGSKQRAVNFDWDVVDRVFPAAKDTEKIDIEMRYQTDTGVAERPHWLKRQEKNWRLEGNCPRDKCYAFVDPGCLFAMEVDASTSPATGAWAVFPEDDEVARSILAHGDSSRLASSAMIALHGDEGEHAWRTLAKARPDLFLLGKGVIESGGATTANGSGKGMELAPNPKRLVRILAAVGHTMHSAVADLVDNSINAKATEIAITFGPPNGGHGRWMSIADNGEGMDAPGLAEAMRIGSDASYEANSLGKYGYGLKGASWSQTDVFTVVTRKAGGPLAWMTWDANEMDDWIPSTDPLETWEQDATAIPDHGTVVLWKSMRPPQTMPTIKGLDPHSAEVMELERHLALVFHRFLEGTAAGRRPVTITINGRKVEPNNPVGHPLASPYDMKSIRVPTGTGDGRVQIQAFLLPSEDEIKAHHAAQGQEAVDRAIDLIGLHGKRNETQGLFIYRNDRLIKWGGWHQMWSTNDEKTKLARVVVNYDTVLDDSFKINISKQLVQLPSQLQAEIKLIAEVARKDSQKKYRKSASGSPAGGSGSAHAGNGHGAPVPRTTPPVPGQAPGSGATGAAPAGGEPPPRIAVRPVATRKFLWKVSTGLAGGRDVQVSDAAPSLAALAKRIAGDPDALADLADFLDSLDRIGVQQSLLGRTGD</sequence>
<keyword evidence="3" id="KW-1185">Reference proteome</keyword>
<dbReference type="EMBL" id="VWPK01000017">
    <property type="protein sequence ID" value="KAA5611903.1"/>
    <property type="molecule type" value="Genomic_DNA"/>
</dbReference>
<dbReference type="GO" id="GO:0005524">
    <property type="term" value="F:ATP binding"/>
    <property type="evidence" value="ECO:0007669"/>
    <property type="project" value="UniProtKB-KW"/>
</dbReference>
<dbReference type="Proteomes" id="UP000325255">
    <property type="component" value="Unassembled WGS sequence"/>
</dbReference>
<feature type="region of interest" description="Disordered" evidence="1">
    <location>
        <begin position="542"/>
        <end position="601"/>
    </location>
</feature>
<reference evidence="2 3" key="1">
    <citation type="submission" date="2019-09" db="EMBL/GenBank/DDBJ databases">
        <title>Genome sequence of Rhodovastum atsumiense, a diverse member of the Acetobacteraceae family of non-sulfur purple photosynthetic bacteria.</title>
        <authorList>
            <person name="Meyer T."/>
            <person name="Kyndt J."/>
        </authorList>
    </citation>
    <scope>NUCLEOTIDE SEQUENCE [LARGE SCALE GENOMIC DNA]</scope>
    <source>
        <strain evidence="2 3">DSM 21279</strain>
    </source>
</reference>
<evidence type="ECO:0000313" key="2">
    <source>
        <dbReference type="EMBL" id="KAA5611903.1"/>
    </source>
</evidence>
<dbReference type="OrthoDB" id="9813438at2"/>
<feature type="compositionally biased region" description="Low complexity" evidence="1">
    <location>
        <begin position="581"/>
        <end position="594"/>
    </location>
</feature>
<dbReference type="Gene3D" id="3.30.565.10">
    <property type="entry name" value="Histidine kinase-like ATPase, C-terminal domain"/>
    <property type="match status" value="1"/>
</dbReference>
<name>A0A5M6IUA2_9PROT</name>
<dbReference type="InterPro" id="IPR036890">
    <property type="entry name" value="HATPase_C_sf"/>
</dbReference>